<dbReference type="RefSeq" id="XP_013324001.1">
    <property type="nucleotide sequence ID" value="XM_013468547.1"/>
</dbReference>
<accession>A0A0F4YGS2</accession>
<evidence type="ECO:0000313" key="2">
    <source>
        <dbReference type="Proteomes" id="UP000053958"/>
    </source>
</evidence>
<dbReference type="EMBL" id="LASV01000659">
    <property type="protein sequence ID" value="KKA17389.1"/>
    <property type="molecule type" value="Genomic_DNA"/>
</dbReference>
<comment type="caution">
    <text evidence="1">The sequence shown here is derived from an EMBL/GenBank/DDBJ whole genome shotgun (WGS) entry which is preliminary data.</text>
</comment>
<dbReference type="Proteomes" id="UP000053958">
    <property type="component" value="Unassembled WGS sequence"/>
</dbReference>
<gene>
    <name evidence="1" type="ORF">T310_8755</name>
</gene>
<feature type="non-terminal residue" evidence="1">
    <location>
        <position position="1"/>
    </location>
</feature>
<organism evidence="1 2">
    <name type="scientific">Rasamsonia emersonii (strain ATCC 16479 / CBS 393.64 / IMI 116815)</name>
    <dbReference type="NCBI Taxonomy" id="1408163"/>
    <lineage>
        <taxon>Eukaryota</taxon>
        <taxon>Fungi</taxon>
        <taxon>Dikarya</taxon>
        <taxon>Ascomycota</taxon>
        <taxon>Pezizomycotina</taxon>
        <taxon>Eurotiomycetes</taxon>
        <taxon>Eurotiomycetidae</taxon>
        <taxon>Eurotiales</taxon>
        <taxon>Trichocomaceae</taxon>
        <taxon>Rasamsonia</taxon>
    </lineage>
</organism>
<protein>
    <submittedName>
        <fullName evidence="1">Uncharacterized protein</fullName>
    </submittedName>
</protein>
<dbReference type="AlphaFoldDB" id="A0A0F4YGS2"/>
<name>A0A0F4YGS2_RASE3</name>
<keyword evidence="2" id="KW-1185">Reference proteome</keyword>
<proteinExistence type="predicted"/>
<dbReference type="GeneID" id="25320927"/>
<reference evidence="1 2" key="1">
    <citation type="submission" date="2015-04" db="EMBL/GenBank/DDBJ databases">
        <authorList>
            <person name="Heijne W.H."/>
            <person name="Fedorova N.D."/>
            <person name="Nierman W.C."/>
            <person name="Vollebregt A.W."/>
            <person name="Zhao Z."/>
            <person name="Wu L."/>
            <person name="Kumar M."/>
            <person name="Stam H."/>
            <person name="van den Berg M.A."/>
            <person name="Pel H.J."/>
        </authorList>
    </citation>
    <scope>NUCLEOTIDE SEQUENCE [LARGE SCALE GENOMIC DNA]</scope>
    <source>
        <strain evidence="1 2">CBS 393.64</strain>
    </source>
</reference>
<evidence type="ECO:0000313" key="1">
    <source>
        <dbReference type="EMBL" id="KKA17389.1"/>
    </source>
</evidence>
<sequence length="121" mass="13259">SACCIPERTGSTTNNTYIAETARLGLSSIGQNTRVAHMKRLSYLQHHLSLLSLANTLSGSFFLPVSPVHFGGRRGGEKKSDRRKNLGCFAGPFCLLPVIVLATDCAQWSVEVCKLRSGHRW</sequence>